<keyword evidence="2" id="KW-0963">Cytoplasm</keyword>
<dbReference type="Proteomes" id="UP000694421">
    <property type="component" value="Unplaced"/>
</dbReference>
<feature type="region of interest" description="Disordered" evidence="5">
    <location>
        <begin position="570"/>
        <end position="599"/>
    </location>
</feature>
<feature type="domain" description="Phostensin/Taperin N-terminal" evidence="7">
    <location>
        <begin position="32"/>
        <end position="123"/>
    </location>
</feature>
<dbReference type="GO" id="GO:0019902">
    <property type="term" value="F:phosphatase binding"/>
    <property type="evidence" value="ECO:0007669"/>
    <property type="project" value="InterPro"/>
</dbReference>
<dbReference type="PANTHER" id="PTHR21685:SF0">
    <property type="entry name" value="PHOSTENSIN"/>
    <property type="match status" value="1"/>
</dbReference>
<dbReference type="GO" id="GO:0003779">
    <property type="term" value="F:actin binding"/>
    <property type="evidence" value="ECO:0007669"/>
    <property type="project" value="UniProtKB-KW"/>
</dbReference>
<evidence type="ECO:0000259" key="7">
    <source>
        <dbReference type="Pfam" id="PF13916"/>
    </source>
</evidence>
<keyword evidence="4" id="KW-0009">Actin-binding</keyword>
<feature type="region of interest" description="Disordered" evidence="5">
    <location>
        <begin position="1"/>
        <end position="89"/>
    </location>
</feature>
<comment type="subcellular location">
    <subcellularLocation>
        <location evidence="1">Cytoplasm</location>
    </subcellularLocation>
</comment>
<dbReference type="GO" id="GO:0005737">
    <property type="term" value="C:cytoplasm"/>
    <property type="evidence" value="ECO:0007669"/>
    <property type="project" value="UniProtKB-SubCell"/>
</dbReference>
<dbReference type="InterPro" id="IPR026671">
    <property type="entry name" value="PPP1R18/Tprn"/>
</dbReference>
<dbReference type="Ensembl" id="ENSSMRT00000001384.1">
    <property type="protein sequence ID" value="ENSSMRP00000001141.1"/>
    <property type="gene ID" value="ENSSMRG00000001008.1"/>
</dbReference>
<evidence type="ECO:0000256" key="4">
    <source>
        <dbReference type="ARBA" id="ARBA00023203"/>
    </source>
</evidence>
<dbReference type="PANTHER" id="PTHR21685">
    <property type="entry name" value="TON-B BOX DOMAIN"/>
    <property type="match status" value="1"/>
</dbReference>
<evidence type="ECO:0000313" key="8">
    <source>
        <dbReference type="Ensembl" id="ENSSMRP00000001141.1"/>
    </source>
</evidence>
<accession>A0A8D0B0B3</accession>
<name>A0A8D0B0B3_SALMN</name>
<organism evidence="8 9">
    <name type="scientific">Salvator merianae</name>
    <name type="common">Argentine black and white tegu</name>
    <name type="synonym">Tupinambis merianae</name>
    <dbReference type="NCBI Taxonomy" id="96440"/>
    <lineage>
        <taxon>Eukaryota</taxon>
        <taxon>Metazoa</taxon>
        <taxon>Chordata</taxon>
        <taxon>Craniata</taxon>
        <taxon>Vertebrata</taxon>
        <taxon>Euteleostomi</taxon>
        <taxon>Lepidosauria</taxon>
        <taxon>Squamata</taxon>
        <taxon>Bifurcata</taxon>
        <taxon>Unidentata</taxon>
        <taxon>Episquamata</taxon>
        <taxon>Laterata</taxon>
        <taxon>Teiioidea</taxon>
        <taxon>Teiidae</taxon>
        <taxon>Salvator</taxon>
    </lineage>
</organism>
<sequence>MTSAPSLPEWKLQLLERRRKEEEEARRREREQQDRMAKMPAWKREIIERRRAKQGSSTSFSEPTGLLGIESVGAATPATPPPCQEGEPESSVLQEKIGPVHQNPFIQLEKRRHKESAPLESDLANAKAKQIVDLYGQIPGVRTLRADNVIIIETVPGAPPAQLASDKHTGDVKSGSVESLNELLARRGGSVTEIRAGEVFIVKSALSRSVEDLNSVGKAEYRASLPEQHRGRVSKLLSRFSQEDSSGTVLPRPVRSLSTENLTESTYVTRKPCRGATDPSPTRPPHDSTPSPPRDLPGLTPPVPCTVASYRSQFEAKTSGAESWPDSPPRRSPTGKTWGREAASSERGPRQDGADLETNFEIRPAAPPPAPAPAAEDDVQGKALASLRLHSRNSFVVTPRRSSVSPPPEPKQEASPSLSSVKPPAPTSCSSPSCEQLLPDAEEPPEAEVMRRGGSGSAKEDVRIGGLARTSSPHPAVQRRSGNTITINPRKTPPAPVAAVVENGIESDGPLAAAPVKKRYPTAEEIQVIGGYLSLQRSCLAKNDPHRKKLKISFSENQLERTFQYPSEGSLLEEFGPPEESEPLACTNPHGDEEEEEEDLLLLHRGLPGLLRTKPLIVDESCRR</sequence>
<keyword evidence="3" id="KW-0597">Phosphoprotein</keyword>
<reference evidence="8" key="1">
    <citation type="submission" date="2025-08" db="UniProtKB">
        <authorList>
            <consortium name="Ensembl"/>
        </authorList>
    </citation>
    <scope>IDENTIFICATION</scope>
</reference>
<feature type="compositionally biased region" description="Basic and acidic residues" evidence="5">
    <location>
        <begin position="14"/>
        <end position="49"/>
    </location>
</feature>
<dbReference type="Pfam" id="PF13914">
    <property type="entry name" value="Phostensin"/>
    <property type="match status" value="1"/>
</dbReference>
<feature type="compositionally biased region" description="Pro residues" evidence="5">
    <location>
        <begin position="290"/>
        <end position="304"/>
    </location>
</feature>
<dbReference type="OMA" id="PTGKAWG"/>
<reference evidence="8" key="2">
    <citation type="submission" date="2025-09" db="UniProtKB">
        <authorList>
            <consortium name="Ensembl"/>
        </authorList>
    </citation>
    <scope>IDENTIFICATION</scope>
</reference>
<dbReference type="Pfam" id="PF13916">
    <property type="entry name" value="Phostensin_N"/>
    <property type="match status" value="1"/>
</dbReference>
<proteinExistence type="predicted"/>
<feature type="compositionally biased region" description="Polar residues" evidence="5">
    <location>
        <begin position="480"/>
        <end position="489"/>
    </location>
</feature>
<protein>
    <submittedName>
        <fullName evidence="8">Protein phosphatase 1 regulatory subunit 18</fullName>
    </submittedName>
</protein>
<feature type="compositionally biased region" description="Polar residues" evidence="5">
    <location>
        <begin position="256"/>
        <end position="268"/>
    </location>
</feature>
<feature type="region of interest" description="Disordered" evidence="5">
    <location>
        <begin position="242"/>
        <end position="495"/>
    </location>
</feature>
<dbReference type="GeneTree" id="ENSGT00530000064035"/>
<evidence type="ECO:0000256" key="2">
    <source>
        <dbReference type="ARBA" id="ARBA00022490"/>
    </source>
</evidence>
<feature type="compositionally biased region" description="Basic and acidic residues" evidence="5">
    <location>
        <begin position="343"/>
        <end position="353"/>
    </location>
</feature>
<evidence type="ECO:0000256" key="3">
    <source>
        <dbReference type="ARBA" id="ARBA00022553"/>
    </source>
</evidence>
<evidence type="ECO:0000313" key="9">
    <source>
        <dbReference type="Proteomes" id="UP000694421"/>
    </source>
</evidence>
<dbReference type="InterPro" id="IPR025907">
    <property type="entry name" value="Phostensin/Taperin_PP1-bd_dom"/>
</dbReference>
<evidence type="ECO:0000256" key="1">
    <source>
        <dbReference type="ARBA" id="ARBA00004496"/>
    </source>
</evidence>
<keyword evidence="9" id="KW-1185">Reference proteome</keyword>
<evidence type="ECO:0000259" key="6">
    <source>
        <dbReference type="Pfam" id="PF13914"/>
    </source>
</evidence>
<dbReference type="AlphaFoldDB" id="A0A8D0B0B3"/>
<evidence type="ECO:0000256" key="5">
    <source>
        <dbReference type="SAM" id="MobiDB-lite"/>
    </source>
</evidence>
<dbReference type="InterPro" id="IPR025903">
    <property type="entry name" value="Phostensin/Taperin_N_dom"/>
</dbReference>
<feature type="domain" description="Phostensin/Taperin PP1-binding" evidence="6">
    <location>
        <begin position="475"/>
        <end position="572"/>
    </location>
</feature>